<proteinExistence type="predicted"/>
<feature type="transmembrane region" description="Helical" evidence="1">
    <location>
        <begin position="31"/>
        <end position="52"/>
    </location>
</feature>
<dbReference type="Pfam" id="PF07099">
    <property type="entry name" value="DUF1361"/>
    <property type="match status" value="1"/>
</dbReference>
<dbReference type="InterPro" id="IPR009793">
    <property type="entry name" value="DUF1361"/>
</dbReference>
<keyword evidence="1" id="KW-1133">Transmembrane helix</keyword>
<feature type="transmembrane region" description="Helical" evidence="1">
    <location>
        <begin position="205"/>
        <end position="227"/>
    </location>
</feature>
<feature type="transmembrane region" description="Helical" evidence="1">
    <location>
        <begin position="158"/>
        <end position="179"/>
    </location>
</feature>
<dbReference type="RefSeq" id="WP_031576900.1">
    <property type="nucleotide sequence ID" value="NZ_FNDZ01000007.1"/>
</dbReference>
<feature type="transmembrane region" description="Helical" evidence="1">
    <location>
        <begin position="124"/>
        <end position="146"/>
    </location>
</feature>
<dbReference type="Proteomes" id="UP000183255">
    <property type="component" value="Unassembled WGS sequence"/>
</dbReference>
<evidence type="ECO:0000313" key="3">
    <source>
        <dbReference type="Proteomes" id="UP000183255"/>
    </source>
</evidence>
<sequence length="237" mass="27560">MEEKLKQVVGVLLLCTLIFILWMFFGGPFDTYYLLWNLFLAWIPLGMALLLIRERKKEPSGPRSLLKGLWAALWLFFFANAVYVITDFIHLSQDVFYYPNPSYEPYSGAERILYSMEKLPWNNFFSISYAVFLGCALSALSLYLLHRELRRTKGNLKAWGMVVAVHLLSGYAIYLGRFIRFNSWDAVLRPVHLLRFVVGSFDKQALSFSLQFFLLSLFIYLMFYLFADLGNSEGKAK</sequence>
<protein>
    <submittedName>
        <fullName evidence="2">Uncharacterized membrane protein</fullName>
    </submittedName>
</protein>
<keyword evidence="1" id="KW-0812">Transmembrane</keyword>
<evidence type="ECO:0000313" key="2">
    <source>
        <dbReference type="EMBL" id="SDJ06199.1"/>
    </source>
</evidence>
<gene>
    <name evidence="2" type="ORF">SAMN05421804_10714</name>
</gene>
<dbReference type="AlphaFoldDB" id="A0A1G8QN33"/>
<accession>A0A1G8QN33</accession>
<feature type="transmembrane region" description="Helical" evidence="1">
    <location>
        <begin position="7"/>
        <end position="25"/>
    </location>
</feature>
<keyword evidence="1" id="KW-0472">Membrane</keyword>
<name>A0A1G8QN33_9CLOT</name>
<reference evidence="2 3" key="1">
    <citation type="submission" date="2016-10" db="EMBL/GenBank/DDBJ databases">
        <authorList>
            <person name="de Groot N.N."/>
        </authorList>
    </citation>
    <scope>NUCLEOTIDE SEQUENCE [LARGE SCALE GENOMIC DNA]</scope>
    <source>
        <strain evidence="2 3">CGMCC 1.5058</strain>
    </source>
</reference>
<evidence type="ECO:0000256" key="1">
    <source>
        <dbReference type="SAM" id="Phobius"/>
    </source>
</evidence>
<dbReference type="EMBL" id="FNDZ01000007">
    <property type="protein sequence ID" value="SDJ06199.1"/>
    <property type="molecule type" value="Genomic_DNA"/>
</dbReference>
<feature type="transmembrane region" description="Helical" evidence="1">
    <location>
        <begin position="64"/>
        <end position="85"/>
    </location>
</feature>
<organism evidence="2 3">
    <name type="scientific">Proteiniclasticum ruminis</name>
    <dbReference type="NCBI Taxonomy" id="398199"/>
    <lineage>
        <taxon>Bacteria</taxon>
        <taxon>Bacillati</taxon>
        <taxon>Bacillota</taxon>
        <taxon>Clostridia</taxon>
        <taxon>Eubacteriales</taxon>
        <taxon>Clostridiaceae</taxon>
        <taxon>Proteiniclasticum</taxon>
    </lineage>
</organism>